<dbReference type="KEGG" id="pbk:Back11_13950"/>
<organism evidence="1 2">
    <name type="scientific">Paenibacillus baekrokdamisoli</name>
    <dbReference type="NCBI Taxonomy" id="1712516"/>
    <lineage>
        <taxon>Bacteria</taxon>
        <taxon>Bacillati</taxon>
        <taxon>Bacillota</taxon>
        <taxon>Bacilli</taxon>
        <taxon>Bacillales</taxon>
        <taxon>Paenibacillaceae</taxon>
        <taxon>Paenibacillus</taxon>
    </lineage>
</organism>
<reference evidence="1 2" key="1">
    <citation type="submission" date="2018-11" db="EMBL/GenBank/DDBJ databases">
        <title>Complete genome sequence of Paenibacillus baekrokdamisoli strain KCTC 33723.</title>
        <authorList>
            <person name="Kang S.W."/>
            <person name="Lee K.C."/>
            <person name="Kim K.K."/>
            <person name="Kim J.S."/>
            <person name="Kim D.S."/>
            <person name="Ko S.H."/>
            <person name="Yang S.H."/>
            <person name="Lee J.S."/>
        </authorList>
    </citation>
    <scope>NUCLEOTIDE SEQUENCE [LARGE SCALE GENOMIC DNA]</scope>
    <source>
        <strain evidence="1 2">KCTC 33723</strain>
    </source>
</reference>
<dbReference type="AlphaFoldDB" id="A0A3G9IMI3"/>
<accession>A0A3G9IMI3</accession>
<dbReference type="Proteomes" id="UP000275368">
    <property type="component" value="Chromosome"/>
</dbReference>
<dbReference type="SUPFAM" id="SSF51679">
    <property type="entry name" value="Bacterial luciferase-like"/>
    <property type="match status" value="1"/>
</dbReference>
<keyword evidence="2" id="KW-1185">Reference proteome</keyword>
<gene>
    <name evidence="1" type="ORF">Back11_13950</name>
</gene>
<protein>
    <submittedName>
        <fullName evidence="1">Uncharacterized protein</fullName>
    </submittedName>
</protein>
<name>A0A3G9IMI3_9BACL</name>
<evidence type="ECO:0000313" key="2">
    <source>
        <dbReference type="Proteomes" id="UP000275368"/>
    </source>
</evidence>
<dbReference type="RefSeq" id="WP_232016261.1">
    <property type="nucleotide sequence ID" value="NZ_AP019308.1"/>
</dbReference>
<proteinExistence type="predicted"/>
<dbReference type="InterPro" id="IPR036661">
    <property type="entry name" value="Luciferase-like_sf"/>
</dbReference>
<dbReference type="EMBL" id="AP019308">
    <property type="protein sequence ID" value="BBH20050.1"/>
    <property type="molecule type" value="Genomic_DNA"/>
</dbReference>
<evidence type="ECO:0000313" key="1">
    <source>
        <dbReference type="EMBL" id="BBH20050.1"/>
    </source>
</evidence>
<dbReference type="GO" id="GO:0016705">
    <property type="term" value="F:oxidoreductase activity, acting on paired donors, with incorporation or reduction of molecular oxygen"/>
    <property type="evidence" value="ECO:0007669"/>
    <property type="project" value="InterPro"/>
</dbReference>
<dbReference type="Gene3D" id="3.20.20.30">
    <property type="entry name" value="Luciferase-like domain"/>
    <property type="match status" value="1"/>
</dbReference>
<sequence length="88" mass="9879">MKERGQRFWVSRSDLDPMTAPNNVLAVGSPQQLVVKILHQYELFGHSRFMGQFDLGGQSLSKVATAIELLATEVAPVVRREIRKSRGQ</sequence>